<dbReference type="Proteomes" id="UP001057375">
    <property type="component" value="Unassembled WGS sequence"/>
</dbReference>
<evidence type="ECO:0000313" key="3">
    <source>
        <dbReference type="Proteomes" id="UP001057375"/>
    </source>
</evidence>
<feature type="compositionally biased region" description="Basic and acidic residues" evidence="1">
    <location>
        <begin position="64"/>
        <end position="83"/>
    </location>
</feature>
<gene>
    <name evidence="2" type="ORF">ADUPG1_012445</name>
</gene>
<evidence type="ECO:0000313" key="2">
    <source>
        <dbReference type="EMBL" id="GKT23499.1"/>
    </source>
</evidence>
<name>A0ABQ5K3P1_9EUKA</name>
<proteinExistence type="predicted"/>
<sequence length="250" mass="28736">LNDVFEALTRLDPDSRMSVLQCNERIQPIKYLLPKIGEGWECPSLADIIDEQLRSHDGCVGTIESEHPKEGDHPKQDGQHPKEGLAGMEIEQGWDKSQEIIYQSNVLSSSFTHINIPFYEPSPVKGGYIRLFDCFGFPLTSSHLIFTFSTTSKETVFKKFEFPEFEYLYWCFLPVDLFDVTACEITGQGRCSSKKIGKEKLDFHFQITSLVFISREETPEEIIFREAREKLWSKSAVVKPEFMKEGDEES</sequence>
<organism evidence="2 3">
    <name type="scientific">Aduncisulcus paluster</name>
    <dbReference type="NCBI Taxonomy" id="2918883"/>
    <lineage>
        <taxon>Eukaryota</taxon>
        <taxon>Metamonada</taxon>
        <taxon>Carpediemonas-like organisms</taxon>
        <taxon>Aduncisulcus</taxon>
    </lineage>
</organism>
<protein>
    <submittedName>
        <fullName evidence="2">Uncharacterized protein</fullName>
    </submittedName>
</protein>
<feature type="region of interest" description="Disordered" evidence="1">
    <location>
        <begin position="61"/>
        <end position="83"/>
    </location>
</feature>
<comment type="caution">
    <text evidence="2">The sequence shown here is derived from an EMBL/GenBank/DDBJ whole genome shotgun (WGS) entry which is preliminary data.</text>
</comment>
<keyword evidence="3" id="KW-1185">Reference proteome</keyword>
<evidence type="ECO:0000256" key="1">
    <source>
        <dbReference type="SAM" id="MobiDB-lite"/>
    </source>
</evidence>
<feature type="non-terminal residue" evidence="2">
    <location>
        <position position="1"/>
    </location>
</feature>
<dbReference type="EMBL" id="BQXS01012469">
    <property type="protein sequence ID" value="GKT23499.1"/>
    <property type="molecule type" value="Genomic_DNA"/>
</dbReference>
<reference evidence="2" key="1">
    <citation type="submission" date="2022-03" db="EMBL/GenBank/DDBJ databases">
        <title>Draft genome sequence of Aduncisulcus paluster, a free-living microaerophilic Fornicata.</title>
        <authorList>
            <person name="Yuyama I."/>
            <person name="Kume K."/>
            <person name="Tamura T."/>
            <person name="Inagaki Y."/>
            <person name="Hashimoto T."/>
        </authorList>
    </citation>
    <scope>NUCLEOTIDE SEQUENCE</scope>
    <source>
        <strain evidence="2">NY0171</strain>
    </source>
</reference>
<accession>A0ABQ5K3P1</accession>